<dbReference type="AlphaFoldDB" id="A0A396GHU5"/>
<comment type="caution">
    <text evidence="1">The sequence shown here is derived from an EMBL/GenBank/DDBJ whole genome shotgun (WGS) entry which is preliminary data.</text>
</comment>
<proteinExistence type="predicted"/>
<evidence type="ECO:0000313" key="2">
    <source>
        <dbReference type="Proteomes" id="UP000265566"/>
    </source>
</evidence>
<dbReference type="EMBL" id="PSQE01000008">
    <property type="protein sequence ID" value="RHN39711.1"/>
    <property type="molecule type" value="Genomic_DNA"/>
</dbReference>
<sequence>MSSWFQVLSGMFSVLRIGIDNSWKEITRKEAHRIDNRWCFFVALPPHYSGGNDLYWMSIKEVIVFDVDKEITLRDYPLFHSPHGLFPKYLWMGNRLSCIEHGHEMEPFVCMGACGPGIDIMSVVFRFWINDQIIFRFSLHQDRIGNIFSGIKRIHFGYNVKTRQLTKIKDIDEGNIEVWLHTNNLVSLPSTPA</sequence>
<dbReference type="Gramene" id="rna45764">
    <property type="protein sequence ID" value="RHN39711.1"/>
    <property type="gene ID" value="gene45764"/>
</dbReference>
<gene>
    <name evidence="1" type="ORF">MtrunA17_Chr8g0346821</name>
</gene>
<reference evidence="2" key="1">
    <citation type="journal article" date="2018" name="Nat. Plants">
        <title>Whole-genome landscape of Medicago truncatula symbiotic genes.</title>
        <authorList>
            <person name="Pecrix Y."/>
            <person name="Staton S.E."/>
            <person name="Sallet E."/>
            <person name="Lelandais-Briere C."/>
            <person name="Moreau S."/>
            <person name="Carrere S."/>
            <person name="Blein T."/>
            <person name="Jardinaud M.F."/>
            <person name="Latrasse D."/>
            <person name="Zouine M."/>
            <person name="Zahm M."/>
            <person name="Kreplak J."/>
            <person name="Mayjonade B."/>
            <person name="Satge C."/>
            <person name="Perez M."/>
            <person name="Cauet S."/>
            <person name="Marande W."/>
            <person name="Chantry-Darmon C."/>
            <person name="Lopez-Roques C."/>
            <person name="Bouchez O."/>
            <person name="Berard A."/>
            <person name="Debelle F."/>
            <person name="Munos S."/>
            <person name="Bendahmane A."/>
            <person name="Berges H."/>
            <person name="Niebel A."/>
            <person name="Buitink J."/>
            <person name="Frugier F."/>
            <person name="Benhamed M."/>
            <person name="Crespi M."/>
            <person name="Gouzy J."/>
            <person name="Gamas P."/>
        </authorList>
    </citation>
    <scope>NUCLEOTIDE SEQUENCE [LARGE SCALE GENOMIC DNA]</scope>
    <source>
        <strain evidence="2">cv. Jemalong A17</strain>
    </source>
</reference>
<name>A0A396GHU5_MEDTR</name>
<evidence type="ECO:0000313" key="1">
    <source>
        <dbReference type="EMBL" id="RHN39711.1"/>
    </source>
</evidence>
<accession>A0A396GHU5</accession>
<organism evidence="1 2">
    <name type="scientific">Medicago truncatula</name>
    <name type="common">Barrel medic</name>
    <name type="synonym">Medicago tribuloides</name>
    <dbReference type="NCBI Taxonomy" id="3880"/>
    <lineage>
        <taxon>Eukaryota</taxon>
        <taxon>Viridiplantae</taxon>
        <taxon>Streptophyta</taxon>
        <taxon>Embryophyta</taxon>
        <taxon>Tracheophyta</taxon>
        <taxon>Spermatophyta</taxon>
        <taxon>Magnoliopsida</taxon>
        <taxon>eudicotyledons</taxon>
        <taxon>Gunneridae</taxon>
        <taxon>Pentapetalae</taxon>
        <taxon>rosids</taxon>
        <taxon>fabids</taxon>
        <taxon>Fabales</taxon>
        <taxon>Fabaceae</taxon>
        <taxon>Papilionoideae</taxon>
        <taxon>50 kb inversion clade</taxon>
        <taxon>NPAAA clade</taxon>
        <taxon>Hologalegina</taxon>
        <taxon>IRL clade</taxon>
        <taxon>Trifolieae</taxon>
        <taxon>Medicago</taxon>
    </lineage>
</organism>
<protein>
    <submittedName>
        <fullName evidence="1">Uncharacterized protein</fullName>
    </submittedName>
</protein>
<dbReference type="Proteomes" id="UP000265566">
    <property type="component" value="Chromosome 8"/>
</dbReference>